<dbReference type="PANTHER" id="PTHR44259">
    <property type="entry name" value="OS07G0183000 PROTEIN-RELATED"/>
    <property type="match status" value="1"/>
</dbReference>
<dbReference type="PANTHER" id="PTHR44259:SF114">
    <property type="entry name" value="OS06G0707300 PROTEIN"/>
    <property type="match status" value="1"/>
</dbReference>
<evidence type="ECO:0000313" key="2">
    <source>
        <dbReference type="EMBL" id="CAL1415089.1"/>
    </source>
</evidence>
<dbReference type="Proteomes" id="UP001497516">
    <property type="component" value="Chromosome 9"/>
</dbReference>
<organism evidence="2 3">
    <name type="scientific">Linum trigynum</name>
    <dbReference type="NCBI Taxonomy" id="586398"/>
    <lineage>
        <taxon>Eukaryota</taxon>
        <taxon>Viridiplantae</taxon>
        <taxon>Streptophyta</taxon>
        <taxon>Embryophyta</taxon>
        <taxon>Tracheophyta</taxon>
        <taxon>Spermatophyta</taxon>
        <taxon>Magnoliopsida</taxon>
        <taxon>eudicotyledons</taxon>
        <taxon>Gunneridae</taxon>
        <taxon>Pentapetalae</taxon>
        <taxon>rosids</taxon>
        <taxon>fabids</taxon>
        <taxon>Malpighiales</taxon>
        <taxon>Linaceae</taxon>
        <taxon>Linum</taxon>
    </lineage>
</organism>
<dbReference type="EMBL" id="OZ034822">
    <property type="protein sequence ID" value="CAL1415089.1"/>
    <property type="molecule type" value="Genomic_DNA"/>
</dbReference>
<reference evidence="2 3" key="1">
    <citation type="submission" date="2024-04" db="EMBL/GenBank/DDBJ databases">
        <authorList>
            <person name="Fracassetti M."/>
        </authorList>
    </citation>
    <scope>NUCLEOTIDE SEQUENCE [LARGE SCALE GENOMIC DNA]</scope>
</reference>
<dbReference type="AlphaFoldDB" id="A0AAV2GY24"/>
<protein>
    <recommendedName>
        <fullName evidence="1">KIB1-4 beta-propeller domain-containing protein</fullName>
    </recommendedName>
</protein>
<accession>A0AAV2GY24</accession>
<sequence>MTEPTEQPDWSQLPGDLVETIIHRWSTKLQDFIHSRFVCKQWRSLPLPEFRQSLPWLVSPCKSKSASNPKAVGCNGNWHRITDVTTAAAEIKNKKPRLQHVNLADGPRRVEVQCLGSAFGWLLLKEVRSPPPSWGPILCLMNPLTRNKIYLPQETTTGQGTCVPCCIARFLMSAAPTATKTEESITVVLLYQDVGDVGGGLAFCKLGWDERWTLVPFHDHLPTNKVAEIVSWRGKIHVLCEDDGRVLAYDHLQPKFSLAFLAENSADLFNGERPCNYRLVVSPEGELILLISHCESAGGRVKRFSIYRAKEDGRRWRWDAVGSIGDYALFFDSSCAVYVSVRDHPECRRDCVYYMENVYDLKMNEFVHRSGDGGRAVGNWILPSSY</sequence>
<dbReference type="InterPro" id="IPR005174">
    <property type="entry name" value="KIB1-4_b-propeller"/>
</dbReference>
<keyword evidence="3" id="KW-1185">Reference proteome</keyword>
<name>A0AAV2GY24_9ROSI</name>
<evidence type="ECO:0000259" key="1">
    <source>
        <dbReference type="Pfam" id="PF03478"/>
    </source>
</evidence>
<dbReference type="Pfam" id="PF03478">
    <property type="entry name" value="Beta-prop_KIB1-4"/>
    <property type="match status" value="1"/>
</dbReference>
<feature type="domain" description="KIB1-4 beta-propeller" evidence="1">
    <location>
        <begin position="101"/>
        <end position="359"/>
    </location>
</feature>
<dbReference type="InterPro" id="IPR050942">
    <property type="entry name" value="F-box_BR-signaling"/>
</dbReference>
<evidence type="ECO:0000313" key="3">
    <source>
        <dbReference type="Proteomes" id="UP001497516"/>
    </source>
</evidence>
<proteinExistence type="predicted"/>
<gene>
    <name evidence="2" type="ORF">LTRI10_LOCUS54212</name>
</gene>